<feature type="binding site" evidence="3">
    <location>
        <position position="27"/>
    </location>
    <ligand>
        <name>Zn(2+)</name>
        <dbReference type="ChEBI" id="CHEBI:29105"/>
    </ligand>
</feature>
<dbReference type="GO" id="GO:0006355">
    <property type="term" value="P:regulation of DNA-templated transcription"/>
    <property type="evidence" value="ECO:0007669"/>
    <property type="project" value="InterPro"/>
</dbReference>
<keyword evidence="1 3" id="KW-0479">Metal-binding</keyword>
<dbReference type="InterPro" id="IPR005584">
    <property type="entry name" value="DNA_gyrase_inhibitor_YacG"/>
</dbReference>
<feature type="region of interest" description="Disordered" evidence="4">
    <location>
        <begin position="57"/>
        <end position="80"/>
    </location>
</feature>
<organism evidence="5 6">
    <name type="scientific">Aeoliella straminimaris</name>
    <dbReference type="NCBI Taxonomy" id="2954799"/>
    <lineage>
        <taxon>Bacteria</taxon>
        <taxon>Pseudomonadati</taxon>
        <taxon>Planctomycetota</taxon>
        <taxon>Planctomycetia</taxon>
        <taxon>Pirellulales</taxon>
        <taxon>Lacipirellulaceae</taxon>
        <taxon>Aeoliella</taxon>
    </lineage>
</organism>
<evidence type="ECO:0000256" key="2">
    <source>
        <dbReference type="ARBA" id="ARBA00022833"/>
    </source>
</evidence>
<dbReference type="PANTHER" id="PTHR36150:SF1">
    <property type="entry name" value="DNA GYRASE INHIBITOR YACG"/>
    <property type="match status" value="1"/>
</dbReference>
<accession>A0A9X2FHH2</accession>
<feature type="binding site" evidence="3">
    <location>
        <position position="42"/>
    </location>
    <ligand>
        <name>Zn(2+)</name>
        <dbReference type="ChEBI" id="CHEBI:29105"/>
    </ligand>
</feature>
<feature type="compositionally biased region" description="Acidic residues" evidence="4">
    <location>
        <begin position="67"/>
        <end position="80"/>
    </location>
</feature>
<evidence type="ECO:0000313" key="5">
    <source>
        <dbReference type="EMBL" id="MCO6044911.1"/>
    </source>
</evidence>
<dbReference type="EMBL" id="JAMXLR010000043">
    <property type="protein sequence ID" value="MCO6044911.1"/>
    <property type="molecule type" value="Genomic_DNA"/>
</dbReference>
<comment type="function">
    <text evidence="3">Inhibits all the catalytic activities of DNA gyrase by preventing its interaction with DNA. Acts by binding directly to the C-terminal domain of GyrB, which probably disrupts DNA binding by the gyrase.</text>
</comment>
<dbReference type="HAMAP" id="MF_00649">
    <property type="entry name" value="DNA_gyrase_inhibitor_YacG"/>
    <property type="match status" value="1"/>
</dbReference>
<dbReference type="GO" id="GO:0008657">
    <property type="term" value="F:DNA topoisomerase type II (double strand cut, ATP-hydrolyzing) inhibitor activity"/>
    <property type="evidence" value="ECO:0007669"/>
    <property type="project" value="UniProtKB-UniRule"/>
</dbReference>
<evidence type="ECO:0000256" key="4">
    <source>
        <dbReference type="SAM" id="MobiDB-lite"/>
    </source>
</evidence>
<comment type="cofactor">
    <cofactor evidence="3">
        <name>Zn(2+)</name>
        <dbReference type="ChEBI" id="CHEBI:29105"/>
    </cofactor>
    <text evidence="3">Binds 1 zinc ion.</text>
</comment>
<comment type="similarity">
    <text evidence="3">Belongs to the DNA gyrase inhibitor YacG family.</text>
</comment>
<feature type="binding site" evidence="3">
    <location>
        <position position="46"/>
    </location>
    <ligand>
        <name>Zn(2+)</name>
        <dbReference type="ChEBI" id="CHEBI:29105"/>
    </ligand>
</feature>
<dbReference type="PANTHER" id="PTHR36150">
    <property type="entry name" value="DNA GYRASE INHIBITOR YACG"/>
    <property type="match status" value="1"/>
</dbReference>
<comment type="caution">
    <text evidence="5">The sequence shown here is derived from an EMBL/GenBank/DDBJ whole genome shotgun (WGS) entry which is preliminary data.</text>
</comment>
<evidence type="ECO:0000313" key="6">
    <source>
        <dbReference type="Proteomes" id="UP001155241"/>
    </source>
</evidence>
<keyword evidence="6" id="KW-1185">Reference proteome</keyword>
<dbReference type="AlphaFoldDB" id="A0A9X2FHH2"/>
<keyword evidence="2 3" id="KW-0862">Zinc</keyword>
<evidence type="ECO:0000256" key="1">
    <source>
        <dbReference type="ARBA" id="ARBA00022723"/>
    </source>
</evidence>
<dbReference type="Pfam" id="PF03884">
    <property type="entry name" value="YacG"/>
    <property type="match status" value="1"/>
</dbReference>
<feature type="binding site" evidence="3">
    <location>
        <position position="24"/>
    </location>
    <ligand>
        <name>Zn(2+)</name>
        <dbReference type="ChEBI" id="CHEBI:29105"/>
    </ligand>
</feature>
<sequence length="80" mass="8770">MTLFDASVFGSPFHPSPSDRTVVCPTCKKEFKPDSSEALPFCSERCRTIDLGRWLGEEHGLPSVPDPEADETPEGFGDDP</sequence>
<reference evidence="5" key="1">
    <citation type="submission" date="2022-06" db="EMBL/GenBank/DDBJ databases">
        <title>Aeoliella straminimaris, a novel planctomycete from sediments.</title>
        <authorList>
            <person name="Vitorino I.R."/>
            <person name="Lage O.M."/>
        </authorList>
    </citation>
    <scope>NUCLEOTIDE SEQUENCE</scope>
    <source>
        <strain evidence="5">ICT_H6.2</strain>
    </source>
</reference>
<gene>
    <name evidence="3" type="primary">yacG</name>
    <name evidence="5" type="ORF">NG895_13455</name>
</gene>
<protein>
    <recommendedName>
        <fullName evidence="3">DNA gyrase inhibitor YacG</fullName>
    </recommendedName>
</protein>
<proteinExistence type="inferred from homology"/>
<evidence type="ECO:0000256" key="3">
    <source>
        <dbReference type="HAMAP-Rule" id="MF_00649"/>
    </source>
</evidence>
<dbReference type="Gene3D" id="3.30.50.10">
    <property type="entry name" value="Erythroid Transcription Factor GATA-1, subunit A"/>
    <property type="match status" value="1"/>
</dbReference>
<dbReference type="InterPro" id="IPR013088">
    <property type="entry name" value="Znf_NHR/GATA"/>
</dbReference>
<dbReference type="SUPFAM" id="SSF57716">
    <property type="entry name" value="Glucocorticoid receptor-like (DNA-binding domain)"/>
    <property type="match status" value="1"/>
</dbReference>
<dbReference type="RefSeq" id="WP_252853023.1">
    <property type="nucleotide sequence ID" value="NZ_JAMXLR010000043.1"/>
</dbReference>
<comment type="subunit">
    <text evidence="3">Interacts with GyrB.</text>
</comment>
<dbReference type="GO" id="GO:0008270">
    <property type="term" value="F:zinc ion binding"/>
    <property type="evidence" value="ECO:0007669"/>
    <property type="project" value="UniProtKB-UniRule"/>
</dbReference>
<dbReference type="Proteomes" id="UP001155241">
    <property type="component" value="Unassembled WGS sequence"/>
</dbReference>
<name>A0A9X2FHH2_9BACT</name>